<evidence type="ECO:0000256" key="6">
    <source>
        <dbReference type="ARBA" id="ARBA00023266"/>
    </source>
</evidence>
<accession>A0ABQ1G4E8</accession>
<evidence type="ECO:0000259" key="9">
    <source>
        <dbReference type="Pfam" id="PF12390"/>
    </source>
</evidence>
<keyword evidence="4 8" id="KW-0663">Pyridoxal phosphate</keyword>
<evidence type="ECO:0000256" key="4">
    <source>
        <dbReference type="ARBA" id="ARBA00022898"/>
    </source>
</evidence>
<keyword evidence="2 8" id="KW-0963">Cytoplasm</keyword>
<evidence type="ECO:0000256" key="8">
    <source>
        <dbReference type="HAMAP-Rule" id="MF_00423"/>
    </source>
</evidence>
<dbReference type="InterPro" id="IPR025862">
    <property type="entry name" value="SelA_trans_N_dom"/>
</dbReference>
<dbReference type="InterPro" id="IPR004534">
    <property type="entry name" value="SelA_trans"/>
</dbReference>
<dbReference type="HAMAP" id="MF_00423">
    <property type="entry name" value="SelA"/>
    <property type="match status" value="1"/>
</dbReference>
<evidence type="ECO:0000313" key="10">
    <source>
        <dbReference type="EMBL" id="GGA35672.1"/>
    </source>
</evidence>
<evidence type="ECO:0000256" key="1">
    <source>
        <dbReference type="ARBA" id="ARBA00001933"/>
    </source>
</evidence>
<comment type="cofactor">
    <cofactor evidence="1 8">
        <name>pyridoxal 5'-phosphate</name>
        <dbReference type="ChEBI" id="CHEBI:597326"/>
    </cofactor>
</comment>
<sequence>MLTDPQREALRRLPAVHELLKRKELTPWLKRLPRGWVAQAVGEAIAMGRREILENPTAPHPSASELVARAVDSLHRLTEPRLRPVLNGSGVVLHTNLGRAVLSEAATEAIRQVARSASNLEFRLEEGGRGSRYDHVEELLCRLTGAEAAMVVNNNAAAVFHVLQALAKGKEVIVSRGQLVEIGGSFRVSEIMRESGGRLVEVGTTNKTRIQDYEQALTDETGMLMKVHTSNFRIIGFTEEASRQQLATLAWKWSIPFFEDLGSGILYDLKAHGIGDEPTVRECLEEGTDLLSFSGDKLLGGPQAGIIVGKKVWIDRLKKNQLTRSLRVDKFTLAALEATLRHYLNPEEAAQKIPTLRQILKEEGELKSAAEQLAGMIRETTGDVLRIETVPARSEVGGGSLPGVELPTHCVAITPQKMSLTQLEYRLRQAPVPVVGRVFQNRLFLDPRTLEVNDFPQVAASFRYALQM</sequence>
<reference evidence="11" key="1">
    <citation type="journal article" date="2019" name="Int. J. Syst. Evol. Microbiol.">
        <title>The Global Catalogue of Microorganisms (GCM) 10K type strain sequencing project: providing services to taxonomists for standard genome sequencing and annotation.</title>
        <authorList>
            <consortium name="The Broad Institute Genomics Platform"/>
            <consortium name="The Broad Institute Genome Sequencing Center for Infectious Disease"/>
            <person name="Wu L."/>
            <person name="Ma J."/>
        </authorList>
    </citation>
    <scope>NUCLEOTIDE SEQUENCE [LARGE SCALE GENOMIC DNA]</scope>
    <source>
        <strain evidence="11">CGMCC 1.12404</strain>
    </source>
</reference>
<dbReference type="Gene3D" id="3.40.640.10">
    <property type="entry name" value="Type I PLP-dependent aspartate aminotransferase-like (Major domain)"/>
    <property type="match status" value="1"/>
</dbReference>
<evidence type="ECO:0000256" key="3">
    <source>
        <dbReference type="ARBA" id="ARBA00022679"/>
    </source>
</evidence>
<protein>
    <recommendedName>
        <fullName evidence="8">L-seryl-tRNA(Sec) selenium transferase</fullName>
        <ecNumber evidence="8">2.9.1.1</ecNumber>
    </recommendedName>
    <alternativeName>
        <fullName evidence="8">Selenocysteine synthase</fullName>
        <shortName evidence="8">Sec synthase</shortName>
    </alternativeName>
    <alternativeName>
        <fullName evidence="8">Selenocysteinyl-tRNA(Sec) synthase</fullName>
    </alternativeName>
</protein>
<keyword evidence="11" id="KW-1185">Reference proteome</keyword>
<dbReference type="InterPro" id="IPR015421">
    <property type="entry name" value="PyrdxlP-dep_Trfase_major"/>
</dbReference>
<dbReference type="PANTHER" id="PTHR32328">
    <property type="entry name" value="L-SERYL-TRNA(SEC) SELENIUM TRANSFERASE"/>
    <property type="match status" value="1"/>
</dbReference>
<evidence type="ECO:0000256" key="2">
    <source>
        <dbReference type="ARBA" id="ARBA00022490"/>
    </source>
</evidence>
<dbReference type="Proteomes" id="UP000617979">
    <property type="component" value="Unassembled WGS sequence"/>
</dbReference>
<name>A0ABQ1G4E8_9BACL</name>
<keyword evidence="6 8" id="KW-0711">Selenium</keyword>
<proteinExistence type="inferred from homology"/>
<dbReference type="InterPro" id="IPR018319">
    <property type="entry name" value="SelA-like"/>
</dbReference>
<keyword evidence="3 8" id="KW-0808">Transferase</keyword>
<dbReference type="NCBIfam" id="TIGR00474">
    <property type="entry name" value="selA"/>
    <property type="match status" value="1"/>
</dbReference>
<dbReference type="EMBL" id="BMEX01000002">
    <property type="protein sequence ID" value="GGA35672.1"/>
    <property type="molecule type" value="Genomic_DNA"/>
</dbReference>
<gene>
    <name evidence="8 10" type="primary">selA</name>
    <name evidence="10" type="ORF">GCM10007416_05640</name>
</gene>
<comment type="caution">
    <text evidence="10">The sequence shown here is derived from an EMBL/GenBank/DDBJ whole genome shotgun (WGS) entry which is preliminary data.</text>
</comment>
<dbReference type="Gene3D" id="3.90.1150.180">
    <property type="match status" value="1"/>
</dbReference>
<dbReference type="PANTHER" id="PTHR32328:SF0">
    <property type="entry name" value="L-SERYL-TRNA(SEC) SELENIUM TRANSFERASE"/>
    <property type="match status" value="1"/>
</dbReference>
<feature type="domain" description="L-seryl-tRNA selenium transferase N-terminal" evidence="9">
    <location>
        <begin position="10"/>
        <end position="46"/>
    </location>
</feature>
<comment type="similarity">
    <text evidence="7 8">Belongs to the SelA family.</text>
</comment>
<dbReference type="GO" id="GO:0016740">
    <property type="term" value="F:transferase activity"/>
    <property type="evidence" value="ECO:0007669"/>
    <property type="project" value="UniProtKB-KW"/>
</dbReference>
<feature type="modified residue" description="N6-(pyridoxal phosphate)lysine" evidence="8">
    <location>
        <position position="297"/>
    </location>
</feature>
<evidence type="ECO:0000256" key="7">
    <source>
        <dbReference type="ARBA" id="ARBA00044507"/>
    </source>
</evidence>
<comment type="pathway">
    <text evidence="8">Aminoacyl-tRNA biosynthesis; selenocysteinyl-tRNA(Sec) biosynthesis; selenocysteinyl-tRNA(Sec) from L-seryl-tRNA(Sec) (bacterial route): step 1/1.</text>
</comment>
<organism evidence="10 11">
    <name type="scientific">Kroppenstedtia guangzhouensis</name>
    <dbReference type="NCBI Taxonomy" id="1274356"/>
    <lineage>
        <taxon>Bacteria</taxon>
        <taxon>Bacillati</taxon>
        <taxon>Bacillota</taxon>
        <taxon>Bacilli</taxon>
        <taxon>Bacillales</taxon>
        <taxon>Thermoactinomycetaceae</taxon>
        <taxon>Kroppenstedtia</taxon>
    </lineage>
</organism>
<dbReference type="SUPFAM" id="SSF53383">
    <property type="entry name" value="PLP-dependent transferases"/>
    <property type="match status" value="1"/>
</dbReference>
<evidence type="ECO:0000313" key="11">
    <source>
        <dbReference type="Proteomes" id="UP000617979"/>
    </source>
</evidence>
<comment type="function">
    <text evidence="8">Converts seryl-tRNA(Sec) to selenocysteinyl-tRNA(Sec) required for selenoprotein biosynthesis.</text>
</comment>
<comment type="subcellular location">
    <subcellularLocation>
        <location evidence="8">Cytoplasm</location>
    </subcellularLocation>
</comment>
<dbReference type="EC" id="2.9.1.1" evidence="8"/>
<dbReference type="RefSeq" id="WP_188429658.1">
    <property type="nucleotide sequence ID" value="NZ_BMEX01000002.1"/>
</dbReference>
<dbReference type="Pfam" id="PF03841">
    <property type="entry name" value="SelA"/>
    <property type="match status" value="1"/>
</dbReference>
<dbReference type="Pfam" id="PF12390">
    <property type="entry name" value="Se-cys_synth_N"/>
    <property type="match status" value="1"/>
</dbReference>
<evidence type="ECO:0000256" key="5">
    <source>
        <dbReference type="ARBA" id="ARBA00022917"/>
    </source>
</evidence>
<keyword evidence="5 8" id="KW-0648">Protein biosynthesis</keyword>
<dbReference type="InterPro" id="IPR015424">
    <property type="entry name" value="PyrdxlP-dep_Trfase"/>
</dbReference>
<comment type="catalytic activity">
    <reaction evidence="8">
        <text>L-seryl-tRNA(Sec) + selenophosphate + H(+) = L-selenocysteinyl-tRNA(Sec) + phosphate</text>
        <dbReference type="Rhea" id="RHEA:22728"/>
        <dbReference type="Rhea" id="RHEA-COMP:9742"/>
        <dbReference type="Rhea" id="RHEA-COMP:9743"/>
        <dbReference type="ChEBI" id="CHEBI:15378"/>
        <dbReference type="ChEBI" id="CHEBI:16144"/>
        <dbReference type="ChEBI" id="CHEBI:43474"/>
        <dbReference type="ChEBI" id="CHEBI:78533"/>
        <dbReference type="ChEBI" id="CHEBI:78573"/>
        <dbReference type="EC" id="2.9.1.1"/>
    </reaction>
</comment>